<organism evidence="2 3">
    <name type="scientific">Portunus trituberculatus</name>
    <name type="common">Swimming crab</name>
    <name type="synonym">Neptunus trituberculatus</name>
    <dbReference type="NCBI Taxonomy" id="210409"/>
    <lineage>
        <taxon>Eukaryota</taxon>
        <taxon>Metazoa</taxon>
        <taxon>Ecdysozoa</taxon>
        <taxon>Arthropoda</taxon>
        <taxon>Crustacea</taxon>
        <taxon>Multicrustacea</taxon>
        <taxon>Malacostraca</taxon>
        <taxon>Eumalacostraca</taxon>
        <taxon>Eucarida</taxon>
        <taxon>Decapoda</taxon>
        <taxon>Pleocyemata</taxon>
        <taxon>Brachyura</taxon>
        <taxon>Eubrachyura</taxon>
        <taxon>Portunoidea</taxon>
        <taxon>Portunidae</taxon>
        <taxon>Portuninae</taxon>
        <taxon>Portunus</taxon>
    </lineage>
</organism>
<dbReference type="AlphaFoldDB" id="A0A5B7HNK6"/>
<sequence>MREGVKMKRAERVVLFTFEPSLSGSPGHRGTLQNREEEVKTRTGEC</sequence>
<evidence type="ECO:0000313" key="2">
    <source>
        <dbReference type="EMBL" id="MPC73990.1"/>
    </source>
</evidence>
<comment type="caution">
    <text evidence="2">The sequence shown here is derived from an EMBL/GenBank/DDBJ whole genome shotgun (WGS) entry which is preliminary data.</text>
</comment>
<gene>
    <name evidence="2" type="ORF">E2C01_068334</name>
</gene>
<reference evidence="2 3" key="1">
    <citation type="submission" date="2019-05" db="EMBL/GenBank/DDBJ databases">
        <title>Another draft genome of Portunus trituberculatus and its Hox gene families provides insights of decapod evolution.</title>
        <authorList>
            <person name="Jeong J.-H."/>
            <person name="Song I."/>
            <person name="Kim S."/>
            <person name="Choi T."/>
            <person name="Kim D."/>
            <person name="Ryu S."/>
            <person name="Kim W."/>
        </authorList>
    </citation>
    <scope>NUCLEOTIDE SEQUENCE [LARGE SCALE GENOMIC DNA]</scope>
    <source>
        <tissue evidence="2">Muscle</tissue>
    </source>
</reference>
<accession>A0A5B7HNK6</accession>
<name>A0A5B7HNK6_PORTR</name>
<feature type="region of interest" description="Disordered" evidence="1">
    <location>
        <begin position="20"/>
        <end position="46"/>
    </location>
</feature>
<feature type="compositionally biased region" description="Basic and acidic residues" evidence="1">
    <location>
        <begin position="34"/>
        <end position="46"/>
    </location>
</feature>
<keyword evidence="3" id="KW-1185">Reference proteome</keyword>
<evidence type="ECO:0000313" key="3">
    <source>
        <dbReference type="Proteomes" id="UP000324222"/>
    </source>
</evidence>
<dbReference type="EMBL" id="VSRR010038000">
    <property type="protein sequence ID" value="MPC73990.1"/>
    <property type="molecule type" value="Genomic_DNA"/>
</dbReference>
<evidence type="ECO:0000256" key="1">
    <source>
        <dbReference type="SAM" id="MobiDB-lite"/>
    </source>
</evidence>
<protein>
    <submittedName>
        <fullName evidence="2">Uncharacterized protein</fullName>
    </submittedName>
</protein>
<dbReference type="Proteomes" id="UP000324222">
    <property type="component" value="Unassembled WGS sequence"/>
</dbReference>
<proteinExistence type="predicted"/>